<dbReference type="InterPro" id="IPR043128">
    <property type="entry name" value="Rev_trsase/Diguanyl_cyclase"/>
</dbReference>
<dbReference type="AlphaFoldDB" id="A0AA38GIF3"/>
<dbReference type="PANTHER" id="PTHR24559">
    <property type="entry name" value="TRANSPOSON TY3-I GAG-POL POLYPROTEIN"/>
    <property type="match status" value="1"/>
</dbReference>
<proteinExistence type="predicted"/>
<dbReference type="PANTHER" id="PTHR24559:SF444">
    <property type="entry name" value="REVERSE TRANSCRIPTASE DOMAIN-CONTAINING PROTEIN"/>
    <property type="match status" value="1"/>
</dbReference>
<evidence type="ECO:0000259" key="1">
    <source>
        <dbReference type="Pfam" id="PF00078"/>
    </source>
</evidence>
<feature type="domain" description="Reverse transcriptase" evidence="1">
    <location>
        <begin position="21"/>
        <end position="100"/>
    </location>
</feature>
<sequence>SGIIKPLDESEWVSPMVINIKKDGQIRIYVDYRELNVACVTDPFPTPFTEEILEGVAGREIYSFTDGFSGYHQVRIAQEDQEKTNFTTEWGSFTYTVMPF</sequence>
<dbReference type="Pfam" id="PF00078">
    <property type="entry name" value="RVT_1"/>
    <property type="match status" value="1"/>
</dbReference>
<dbReference type="InterPro" id="IPR053134">
    <property type="entry name" value="RNA-dir_DNA_polymerase"/>
</dbReference>
<comment type="caution">
    <text evidence="2">The sequence shown here is derived from an EMBL/GenBank/DDBJ whole genome shotgun (WGS) entry which is preliminary data.</text>
</comment>
<accession>A0AA38GIF3</accession>
<reference evidence="2 3" key="1">
    <citation type="journal article" date="2021" name="Nat. Plants">
        <title>The Taxus genome provides insights into paclitaxel biosynthesis.</title>
        <authorList>
            <person name="Xiong X."/>
            <person name="Gou J."/>
            <person name="Liao Q."/>
            <person name="Li Y."/>
            <person name="Zhou Q."/>
            <person name="Bi G."/>
            <person name="Li C."/>
            <person name="Du R."/>
            <person name="Wang X."/>
            <person name="Sun T."/>
            <person name="Guo L."/>
            <person name="Liang H."/>
            <person name="Lu P."/>
            <person name="Wu Y."/>
            <person name="Zhang Z."/>
            <person name="Ro D.K."/>
            <person name="Shang Y."/>
            <person name="Huang S."/>
            <person name="Yan J."/>
        </authorList>
    </citation>
    <scope>NUCLEOTIDE SEQUENCE [LARGE SCALE GENOMIC DNA]</scope>
    <source>
        <strain evidence="2">Ta-2019</strain>
    </source>
</reference>
<name>A0AA38GIF3_TAXCH</name>
<dbReference type="InterPro" id="IPR000477">
    <property type="entry name" value="RT_dom"/>
</dbReference>
<dbReference type="SUPFAM" id="SSF56672">
    <property type="entry name" value="DNA/RNA polymerases"/>
    <property type="match status" value="1"/>
</dbReference>
<dbReference type="CDD" id="cd01647">
    <property type="entry name" value="RT_LTR"/>
    <property type="match status" value="1"/>
</dbReference>
<protein>
    <recommendedName>
        <fullName evidence="1">Reverse transcriptase domain-containing protein</fullName>
    </recommendedName>
</protein>
<dbReference type="Proteomes" id="UP000824469">
    <property type="component" value="Unassembled WGS sequence"/>
</dbReference>
<feature type="non-terminal residue" evidence="2">
    <location>
        <position position="100"/>
    </location>
</feature>
<organism evidence="2 3">
    <name type="scientific">Taxus chinensis</name>
    <name type="common">Chinese yew</name>
    <name type="synonym">Taxus wallichiana var. chinensis</name>
    <dbReference type="NCBI Taxonomy" id="29808"/>
    <lineage>
        <taxon>Eukaryota</taxon>
        <taxon>Viridiplantae</taxon>
        <taxon>Streptophyta</taxon>
        <taxon>Embryophyta</taxon>
        <taxon>Tracheophyta</taxon>
        <taxon>Spermatophyta</taxon>
        <taxon>Pinopsida</taxon>
        <taxon>Pinidae</taxon>
        <taxon>Conifers II</taxon>
        <taxon>Cupressales</taxon>
        <taxon>Taxaceae</taxon>
        <taxon>Taxus</taxon>
    </lineage>
</organism>
<dbReference type="Gene3D" id="3.10.10.10">
    <property type="entry name" value="HIV Type 1 Reverse Transcriptase, subunit A, domain 1"/>
    <property type="match status" value="1"/>
</dbReference>
<keyword evidence="3" id="KW-1185">Reference proteome</keyword>
<gene>
    <name evidence="2" type="ORF">KI387_017366</name>
</gene>
<feature type="non-terminal residue" evidence="2">
    <location>
        <position position="1"/>
    </location>
</feature>
<dbReference type="InterPro" id="IPR043502">
    <property type="entry name" value="DNA/RNA_pol_sf"/>
</dbReference>
<evidence type="ECO:0000313" key="2">
    <source>
        <dbReference type="EMBL" id="KAH9322727.1"/>
    </source>
</evidence>
<evidence type="ECO:0000313" key="3">
    <source>
        <dbReference type="Proteomes" id="UP000824469"/>
    </source>
</evidence>
<dbReference type="Gene3D" id="3.30.70.270">
    <property type="match status" value="1"/>
</dbReference>
<dbReference type="EMBL" id="JAHRHJ020000003">
    <property type="protein sequence ID" value="KAH9322727.1"/>
    <property type="molecule type" value="Genomic_DNA"/>
</dbReference>